<keyword evidence="5" id="KW-1185">Reference proteome</keyword>
<dbReference type="Gene3D" id="3.30.160.60">
    <property type="entry name" value="Classic Zinc Finger"/>
    <property type="match status" value="1"/>
</dbReference>
<gene>
    <name evidence="4" type="ORF">OPV22_005287</name>
</gene>
<dbReference type="Pfam" id="PF13912">
    <property type="entry name" value="zf-C2H2_6"/>
    <property type="match status" value="3"/>
</dbReference>
<feature type="region of interest" description="Disordered" evidence="2">
    <location>
        <begin position="128"/>
        <end position="187"/>
    </location>
</feature>
<reference evidence="4 5" key="1">
    <citation type="submission" date="2022-12" db="EMBL/GenBank/DDBJ databases">
        <title>Chromosome-scale assembly of the Ensete ventricosum genome.</title>
        <authorList>
            <person name="Dussert Y."/>
            <person name="Stocks J."/>
            <person name="Wendawek A."/>
            <person name="Woldeyes F."/>
            <person name="Nichols R.A."/>
            <person name="Borrell J.S."/>
        </authorList>
    </citation>
    <scope>NUCLEOTIDE SEQUENCE [LARGE SCALE GENOMIC DNA]</scope>
    <source>
        <strain evidence="5">cv. Maze</strain>
        <tissue evidence="4">Seeds</tissue>
    </source>
</reference>
<comment type="caution">
    <text evidence="4">The sequence shown here is derived from an EMBL/GenBank/DDBJ whole genome shotgun (WGS) entry which is preliminary data.</text>
</comment>
<keyword evidence="1" id="KW-0863">Zinc-finger</keyword>
<dbReference type="GO" id="GO:0008270">
    <property type="term" value="F:zinc ion binding"/>
    <property type="evidence" value="ECO:0007669"/>
    <property type="project" value="UniProtKB-KW"/>
</dbReference>
<proteinExistence type="predicted"/>
<feature type="region of interest" description="Disordered" evidence="2">
    <location>
        <begin position="21"/>
        <end position="44"/>
    </location>
</feature>
<feature type="domain" description="C2H2-type" evidence="3">
    <location>
        <begin position="267"/>
        <end position="294"/>
    </location>
</feature>
<dbReference type="InterPro" id="IPR036236">
    <property type="entry name" value="Znf_C2H2_sf"/>
</dbReference>
<evidence type="ECO:0000313" key="5">
    <source>
        <dbReference type="Proteomes" id="UP001222027"/>
    </source>
</evidence>
<dbReference type="PROSITE" id="PS50157">
    <property type="entry name" value="ZINC_FINGER_C2H2_2"/>
    <property type="match status" value="3"/>
</dbReference>
<accession>A0AAV8Q2D8</accession>
<feature type="domain" description="C2H2-type" evidence="3">
    <location>
        <begin position="323"/>
        <end position="350"/>
    </location>
</feature>
<evidence type="ECO:0000256" key="2">
    <source>
        <dbReference type="SAM" id="MobiDB-lite"/>
    </source>
</evidence>
<dbReference type="PANTHER" id="PTHR47591:SF1">
    <property type="entry name" value="ZINC FINGER PROTEIN ZAT2-RELATED"/>
    <property type="match status" value="1"/>
</dbReference>
<dbReference type="EMBL" id="JAQQAF010000002">
    <property type="protein sequence ID" value="KAJ8504401.1"/>
    <property type="molecule type" value="Genomic_DNA"/>
</dbReference>
<feature type="domain" description="C2H2-type" evidence="3">
    <location>
        <begin position="105"/>
        <end position="132"/>
    </location>
</feature>
<keyword evidence="1" id="KW-0862">Zinc</keyword>
<sequence length="409" mass="43711">MGADHLSEVGSCYGIEDVALGEEAPSGSNGSHTRYKCPETGKAKQETVQEAVPPVPGAELVADQHGNIKSEICPLDDDHRSVSKASEGFGSSKRKHASKGGSGIPTCPECGKTFASDKALFGHLRCHPERDYRGANPPADARKQPKPDGGPSSARDLPAEKWQTTARRGRQGTASGGGDGDGEDPLEAAAMTIFRMAHAEHRGRTAITAEEEGTQTKQLQLTQSDHNDDELPLRVQNINPGDDLTSSYRRTKKAKVQSATSDHGRCYECSVCSKTFSSHQALGGHIASHNKNKTNPEETAAAATAVENQGVSTAVAKPVTGEHRCKTCNDVFTSGQALGGHQRRHFNELHSRSPVPSSSSRPSDNHGAPVQYHHPGEQQLHDPAPSSSSHSAQHAQFRWDLNKAPLDLD</sequence>
<feature type="region of interest" description="Disordered" evidence="2">
    <location>
        <begin position="69"/>
        <end position="109"/>
    </location>
</feature>
<evidence type="ECO:0000259" key="3">
    <source>
        <dbReference type="PROSITE" id="PS50157"/>
    </source>
</evidence>
<dbReference type="AlphaFoldDB" id="A0AAV8Q2D8"/>
<protein>
    <recommendedName>
        <fullName evidence="3">C2H2-type domain-containing protein</fullName>
    </recommendedName>
</protein>
<dbReference type="SMART" id="SM00355">
    <property type="entry name" value="ZnF_C2H2"/>
    <property type="match status" value="3"/>
</dbReference>
<evidence type="ECO:0000313" key="4">
    <source>
        <dbReference type="EMBL" id="KAJ8504401.1"/>
    </source>
</evidence>
<dbReference type="Proteomes" id="UP001222027">
    <property type="component" value="Unassembled WGS sequence"/>
</dbReference>
<name>A0AAV8Q2D8_ENSVE</name>
<feature type="region of interest" description="Disordered" evidence="2">
    <location>
        <begin position="349"/>
        <end position="409"/>
    </location>
</feature>
<dbReference type="PANTHER" id="PTHR47591">
    <property type="entry name" value="ZINC FINGER PROTEIN ZAT2-RELATED"/>
    <property type="match status" value="1"/>
</dbReference>
<feature type="compositionally biased region" description="Low complexity" evidence="2">
    <location>
        <begin position="383"/>
        <end position="396"/>
    </location>
</feature>
<keyword evidence="1" id="KW-0479">Metal-binding</keyword>
<dbReference type="PROSITE" id="PS00028">
    <property type="entry name" value="ZINC_FINGER_C2H2_1"/>
    <property type="match status" value="3"/>
</dbReference>
<dbReference type="SUPFAM" id="SSF57667">
    <property type="entry name" value="beta-beta-alpha zinc fingers"/>
    <property type="match status" value="2"/>
</dbReference>
<evidence type="ECO:0000256" key="1">
    <source>
        <dbReference type="PROSITE-ProRule" id="PRU00042"/>
    </source>
</evidence>
<organism evidence="4 5">
    <name type="scientific">Ensete ventricosum</name>
    <name type="common">Abyssinian banana</name>
    <name type="synonym">Musa ensete</name>
    <dbReference type="NCBI Taxonomy" id="4639"/>
    <lineage>
        <taxon>Eukaryota</taxon>
        <taxon>Viridiplantae</taxon>
        <taxon>Streptophyta</taxon>
        <taxon>Embryophyta</taxon>
        <taxon>Tracheophyta</taxon>
        <taxon>Spermatophyta</taxon>
        <taxon>Magnoliopsida</taxon>
        <taxon>Liliopsida</taxon>
        <taxon>Zingiberales</taxon>
        <taxon>Musaceae</taxon>
        <taxon>Ensete</taxon>
    </lineage>
</organism>
<feature type="compositionally biased region" description="Low complexity" evidence="2">
    <location>
        <begin position="352"/>
        <end position="362"/>
    </location>
</feature>
<dbReference type="InterPro" id="IPR013087">
    <property type="entry name" value="Znf_C2H2_type"/>
</dbReference>